<keyword evidence="11" id="KW-1185">Reference proteome</keyword>
<organism evidence="10 11">
    <name type="scientific">Coprinopsis marcescibilis</name>
    <name type="common">Agaric fungus</name>
    <name type="synonym">Psathyrella marcescibilis</name>
    <dbReference type="NCBI Taxonomy" id="230819"/>
    <lineage>
        <taxon>Eukaryota</taxon>
        <taxon>Fungi</taxon>
        <taxon>Dikarya</taxon>
        <taxon>Basidiomycota</taxon>
        <taxon>Agaricomycotina</taxon>
        <taxon>Agaricomycetes</taxon>
        <taxon>Agaricomycetidae</taxon>
        <taxon>Agaricales</taxon>
        <taxon>Agaricineae</taxon>
        <taxon>Psathyrellaceae</taxon>
        <taxon>Coprinopsis</taxon>
    </lineage>
</organism>
<dbReference type="Gene3D" id="6.10.250.2990">
    <property type="match status" value="1"/>
</dbReference>
<feature type="compositionally biased region" description="Polar residues" evidence="8">
    <location>
        <begin position="443"/>
        <end position="464"/>
    </location>
</feature>
<dbReference type="GO" id="GO:0007059">
    <property type="term" value="P:chromosome segregation"/>
    <property type="evidence" value="ECO:0007669"/>
    <property type="project" value="UniProtKB-KW"/>
</dbReference>
<name>A0A5C3LCT2_COPMA</name>
<feature type="region of interest" description="Disordered" evidence="8">
    <location>
        <begin position="122"/>
        <end position="289"/>
    </location>
</feature>
<keyword evidence="6" id="KW-0206">Cytoskeleton</keyword>
<feature type="compositionally biased region" description="Pro residues" evidence="8">
    <location>
        <begin position="622"/>
        <end position="642"/>
    </location>
</feature>
<evidence type="ECO:0000256" key="3">
    <source>
        <dbReference type="ARBA" id="ARBA00010042"/>
    </source>
</evidence>
<comment type="subcellular location">
    <subcellularLocation>
        <location evidence="2">Cytoplasm</location>
        <location evidence="2">Cytoskeleton</location>
        <location evidence="2">Spindle</location>
    </subcellularLocation>
    <subcellularLocation>
        <location evidence="1">Nucleus</location>
    </subcellularLocation>
</comment>
<evidence type="ECO:0000313" key="11">
    <source>
        <dbReference type="Proteomes" id="UP000307440"/>
    </source>
</evidence>
<evidence type="ECO:0000256" key="7">
    <source>
        <dbReference type="ARBA" id="ARBA00023242"/>
    </source>
</evidence>
<keyword evidence="5" id="KW-0159">Chromosome partition</keyword>
<dbReference type="GO" id="GO:0005634">
    <property type="term" value="C:nucleus"/>
    <property type="evidence" value="ECO:0007669"/>
    <property type="project" value="UniProtKB-SubCell"/>
</dbReference>
<feature type="region of interest" description="Disordered" evidence="8">
    <location>
        <begin position="900"/>
        <end position="1131"/>
    </location>
</feature>
<dbReference type="Proteomes" id="UP000307440">
    <property type="component" value="Unassembled WGS sequence"/>
</dbReference>
<evidence type="ECO:0000256" key="8">
    <source>
        <dbReference type="SAM" id="MobiDB-lite"/>
    </source>
</evidence>
<evidence type="ECO:0000256" key="4">
    <source>
        <dbReference type="ARBA" id="ARBA00022490"/>
    </source>
</evidence>
<reference evidence="10 11" key="1">
    <citation type="journal article" date="2019" name="Nat. Ecol. Evol.">
        <title>Megaphylogeny resolves global patterns of mushroom evolution.</title>
        <authorList>
            <person name="Varga T."/>
            <person name="Krizsan K."/>
            <person name="Foldi C."/>
            <person name="Dima B."/>
            <person name="Sanchez-Garcia M."/>
            <person name="Sanchez-Ramirez S."/>
            <person name="Szollosi G.J."/>
            <person name="Szarkandi J.G."/>
            <person name="Papp V."/>
            <person name="Albert L."/>
            <person name="Andreopoulos W."/>
            <person name="Angelini C."/>
            <person name="Antonin V."/>
            <person name="Barry K.W."/>
            <person name="Bougher N.L."/>
            <person name="Buchanan P."/>
            <person name="Buyck B."/>
            <person name="Bense V."/>
            <person name="Catcheside P."/>
            <person name="Chovatia M."/>
            <person name="Cooper J."/>
            <person name="Damon W."/>
            <person name="Desjardin D."/>
            <person name="Finy P."/>
            <person name="Geml J."/>
            <person name="Haridas S."/>
            <person name="Hughes K."/>
            <person name="Justo A."/>
            <person name="Karasinski D."/>
            <person name="Kautmanova I."/>
            <person name="Kiss B."/>
            <person name="Kocsube S."/>
            <person name="Kotiranta H."/>
            <person name="LaButti K.M."/>
            <person name="Lechner B.E."/>
            <person name="Liimatainen K."/>
            <person name="Lipzen A."/>
            <person name="Lukacs Z."/>
            <person name="Mihaltcheva S."/>
            <person name="Morgado L.N."/>
            <person name="Niskanen T."/>
            <person name="Noordeloos M.E."/>
            <person name="Ohm R.A."/>
            <person name="Ortiz-Santana B."/>
            <person name="Ovrebo C."/>
            <person name="Racz N."/>
            <person name="Riley R."/>
            <person name="Savchenko A."/>
            <person name="Shiryaev A."/>
            <person name="Soop K."/>
            <person name="Spirin V."/>
            <person name="Szebenyi C."/>
            <person name="Tomsovsky M."/>
            <person name="Tulloss R.E."/>
            <person name="Uehling J."/>
            <person name="Grigoriev I.V."/>
            <person name="Vagvolgyi C."/>
            <person name="Papp T."/>
            <person name="Martin F.M."/>
            <person name="Miettinen O."/>
            <person name="Hibbett D.S."/>
            <person name="Nagy L.G."/>
        </authorList>
    </citation>
    <scope>NUCLEOTIDE SEQUENCE [LARGE SCALE GENOMIC DNA]</scope>
    <source>
        <strain evidence="10 11">CBS 121175</strain>
    </source>
</reference>
<dbReference type="GO" id="GO:0005819">
    <property type="term" value="C:spindle"/>
    <property type="evidence" value="ECO:0007669"/>
    <property type="project" value="UniProtKB-SubCell"/>
</dbReference>
<dbReference type="InterPro" id="IPR005635">
    <property type="entry name" value="Inner_centromere_prot_ARK-bd"/>
</dbReference>
<dbReference type="OrthoDB" id="6123at2759"/>
<dbReference type="STRING" id="230819.A0A5C3LCT2"/>
<feature type="region of interest" description="Disordered" evidence="8">
    <location>
        <begin position="89"/>
        <end position="110"/>
    </location>
</feature>
<protein>
    <recommendedName>
        <fullName evidence="9">Inner centromere protein ARK-binding domain-containing protein</fullName>
    </recommendedName>
</protein>
<evidence type="ECO:0000256" key="5">
    <source>
        <dbReference type="ARBA" id="ARBA00022829"/>
    </source>
</evidence>
<evidence type="ECO:0000256" key="1">
    <source>
        <dbReference type="ARBA" id="ARBA00004123"/>
    </source>
</evidence>
<feature type="compositionally biased region" description="Polar residues" evidence="8">
    <location>
        <begin position="521"/>
        <end position="532"/>
    </location>
</feature>
<feature type="region of interest" description="Disordered" evidence="8">
    <location>
        <begin position="513"/>
        <end position="647"/>
    </location>
</feature>
<accession>A0A5C3LCT2</accession>
<evidence type="ECO:0000313" key="10">
    <source>
        <dbReference type="EMBL" id="TFK30432.1"/>
    </source>
</evidence>
<feature type="compositionally biased region" description="Basic and acidic residues" evidence="8">
    <location>
        <begin position="405"/>
        <end position="414"/>
    </location>
</feature>
<sequence length="1201" mass="130815">MLDTPLPQHGLLQWANSIRLNMATDSGRETFQQQVQSHGFLFLDDYLDNILAGAKQDPLIELVKTPGRRKVISKKPKLASKLGNPISFSLLGPAHDDPDEEQPTESLSNGDTTRLAAANLDILEAPPNNRQADGSRHTESHLTSAPSEAHPLTGPTQSLPVPSNHDSNDLSIIQEDEEEPMDTREPAPDVVSEAPKIGPQDRDLSETIEARSESGRASVPPMPPKSPSEYHSAQATPVSPSFPKQTITAIDRVISEGNTADKYILPKAETPVPDRESSLPIPPSSSDADVFDMQVPLKDEESAQGAPGMSIPSLPEVAPIRKSIRSMREHGSMGTTLGTVTPGVAGKRTSWLMKAREVKALDATGKKANTVQPAPSTTLPTQNHIPSSTSKRKSGDATETLNLKDNLDAEERKAKVPRTMVNDVAPRPKAAVRPGELPDSKSKAVSASEQSSESFETHAASPSPQGVLDRLKKTVEGLGARVTKVTSKNGEDSVMANAIAEAKAAAEARIAERYNEDETRTSTVASQTQRLSSEPAVDIKMEIESEVASSSTREDKRLSISELFPSGGRVKEKHKVPSKPLPFSSSMSVPTPPAASSRYSTSTTPPHSPPPDIPSSTLVFSKPPPVFVPPAPSGGRPLPSPPAKEYAFKPTFSAQPHLGLGLTSPSSFPGFKTTARPLTTHSTMESVRSETVFDKHDDIPAWMPNTQDTEFTTYGSQSQQEQTMNICDEDDSWPVDEKLAAGVQWTYGGGMSKDDSMTWSTLPSQSQRADTGPLSKAKEAATTQDTQDLPQDVAQSQDARGIPGAFDVEMADDEYDEGPEPEPTDDDLEEIVNNKPKSGLYTEHKSFRPQSQMSMASSSSSQSQSQSQGGFLTQATKLLSNALGGTTKKKPEVKKVLQMSANAAKKKQQEEADRKAARLKEMETRRQVALQRKVEEEKAKALEEKRKLKEEMERRKREREEMSDKRPLKSAQPPKKEEEKPTKKPESEKKPSILKKTTSSTMLNKSQPKSALKPATTFSSMTTPSTSEQPAASSSGKYIGDTSKLPKATPASSLKGKSKMPPHMAEDELSQPSQMIQGKMVARVKARVEAANPESVVPSESIELPDINSEYSDSEDEDRVRTYNPPDWAQSPDLKHALELQSTINPDDIFGPVRPLRMEEMFKNTGTKNKFRARSSSANWTGTDMLTLQEEREYAKRMGFK</sequence>
<feature type="compositionally biased region" description="Polar residues" evidence="8">
    <location>
        <begin position="154"/>
        <end position="171"/>
    </location>
</feature>
<feature type="compositionally biased region" description="Polar residues" evidence="8">
    <location>
        <begin position="704"/>
        <end position="724"/>
    </location>
</feature>
<feature type="compositionally biased region" description="Polar residues" evidence="8">
    <location>
        <begin position="997"/>
        <end position="1009"/>
    </location>
</feature>
<feature type="compositionally biased region" description="Polar residues" evidence="8">
    <location>
        <begin position="229"/>
        <end position="248"/>
    </location>
</feature>
<feature type="region of interest" description="Disordered" evidence="8">
    <location>
        <begin position="746"/>
        <end position="873"/>
    </location>
</feature>
<gene>
    <name evidence="10" type="ORF">FA15DRAFT_579640</name>
</gene>
<feature type="compositionally biased region" description="Low complexity" evidence="8">
    <location>
        <begin position="594"/>
        <end position="605"/>
    </location>
</feature>
<evidence type="ECO:0000256" key="2">
    <source>
        <dbReference type="ARBA" id="ARBA00004186"/>
    </source>
</evidence>
<evidence type="ECO:0000259" key="9">
    <source>
        <dbReference type="Pfam" id="PF03941"/>
    </source>
</evidence>
<feature type="compositionally biased region" description="Low complexity" evidence="8">
    <location>
        <begin position="850"/>
        <end position="868"/>
    </location>
</feature>
<feature type="compositionally biased region" description="Basic and acidic residues" evidence="8">
    <location>
        <begin position="974"/>
        <end position="991"/>
    </location>
</feature>
<dbReference type="EMBL" id="ML210146">
    <property type="protein sequence ID" value="TFK30432.1"/>
    <property type="molecule type" value="Genomic_DNA"/>
</dbReference>
<feature type="domain" description="Inner centromere protein ARK-binding" evidence="9">
    <location>
        <begin position="1106"/>
        <end position="1162"/>
    </location>
</feature>
<feature type="compositionally biased region" description="Basic and acidic residues" evidence="8">
    <location>
        <begin position="907"/>
        <end position="967"/>
    </location>
</feature>
<feature type="compositionally biased region" description="Polar residues" evidence="8">
    <location>
        <begin position="757"/>
        <end position="769"/>
    </location>
</feature>
<feature type="compositionally biased region" description="Basic and acidic residues" evidence="8">
    <location>
        <begin position="199"/>
        <end position="214"/>
    </location>
</feature>
<feature type="region of interest" description="Disordered" evidence="8">
    <location>
        <begin position="695"/>
        <end position="724"/>
    </location>
</feature>
<feature type="compositionally biased region" description="Polar residues" evidence="8">
    <location>
        <begin position="367"/>
        <end position="389"/>
    </location>
</feature>
<evidence type="ECO:0000256" key="6">
    <source>
        <dbReference type="ARBA" id="ARBA00023212"/>
    </source>
</evidence>
<dbReference type="PANTHER" id="PTHR13142:SF1">
    <property type="entry name" value="INNER CENTROMERE PROTEIN"/>
    <property type="match status" value="1"/>
</dbReference>
<keyword evidence="7" id="KW-0539">Nucleus</keyword>
<feature type="compositionally biased region" description="Acidic residues" evidence="8">
    <location>
        <begin position="809"/>
        <end position="830"/>
    </location>
</feature>
<feature type="compositionally biased region" description="Polar residues" evidence="8">
    <location>
        <begin position="781"/>
        <end position="798"/>
    </location>
</feature>
<dbReference type="PANTHER" id="PTHR13142">
    <property type="entry name" value="INNER CENTROMERE PROTEIN"/>
    <property type="match status" value="1"/>
</dbReference>
<keyword evidence="4" id="KW-0963">Cytoplasm</keyword>
<feature type="region of interest" description="Disordered" evidence="8">
    <location>
        <begin position="361"/>
        <end position="468"/>
    </location>
</feature>
<proteinExistence type="inferred from homology"/>
<feature type="compositionally biased region" description="Low complexity" evidence="8">
    <location>
        <begin position="1016"/>
        <end position="1027"/>
    </location>
</feature>
<dbReference type="Pfam" id="PF03941">
    <property type="entry name" value="INCENP_ARK-bind"/>
    <property type="match status" value="1"/>
</dbReference>
<comment type="similarity">
    <text evidence="3">Belongs to the INCENP family.</text>
</comment>
<dbReference type="AlphaFoldDB" id="A0A5C3LCT2"/>